<accession>A0A1E3QBR1</accession>
<keyword evidence="6" id="KW-0862">Zinc</keyword>
<dbReference type="GO" id="GO:0008270">
    <property type="term" value="F:zinc ion binding"/>
    <property type="evidence" value="ECO:0007669"/>
    <property type="project" value="UniProtKB-KW"/>
</dbReference>
<evidence type="ECO:0000256" key="9">
    <source>
        <dbReference type="ARBA" id="ARBA00023159"/>
    </source>
</evidence>
<feature type="domain" description="C2H2-type" evidence="16">
    <location>
        <begin position="199"/>
        <end position="226"/>
    </location>
</feature>
<feature type="compositionally biased region" description="Pro residues" evidence="15">
    <location>
        <begin position="413"/>
        <end position="425"/>
    </location>
</feature>
<dbReference type="SMART" id="SM00355">
    <property type="entry name" value="ZnF_C2H2"/>
    <property type="match status" value="3"/>
</dbReference>
<evidence type="ECO:0000256" key="15">
    <source>
        <dbReference type="SAM" id="MobiDB-lite"/>
    </source>
</evidence>
<organism evidence="17 18">
    <name type="scientific">Lipomyces starkeyi NRRL Y-11557</name>
    <dbReference type="NCBI Taxonomy" id="675824"/>
    <lineage>
        <taxon>Eukaryota</taxon>
        <taxon>Fungi</taxon>
        <taxon>Dikarya</taxon>
        <taxon>Ascomycota</taxon>
        <taxon>Saccharomycotina</taxon>
        <taxon>Lipomycetes</taxon>
        <taxon>Lipomycetales</taxon>
        <taxon>Lipomycetaceae</taxon>
        <taxon>Lipomyces</taxon>
    </lineage>
</organism>
<feature type="domain" description="C2H2-type" evidence="16">
    <location>
        <begin position="169"/>
        <end position="198"/>
    </location>
</feature>
<comment type="similarity">
    <text evidence="12">Belongs to the pacC/RIM101 family.</text>
</comment>
<dbReference type="GO" id="GO:0003677">
    <property type="term" value="F:DNA binding"/>
    <property type="evidence" value="ECO:0007669"/>
    <property type="project" value="UniProtKB-KW"/>
</dbReference>
<keyword evidence="8" id="KW-0238">DNA-binding</keyword>
<feature type="domain" description="C2H2-type" evidence="16">
    <location>
        <begin position="133"/>
        <end position="163"/>
    </location>
</feature>
<feature type="region of interest" description="Disordered" evidence="15">
    <location>
        <begin position="291"/>
        <end position="341"/>
    </location>
</feature>
<keyword evidence="5 14" id="KW-0863">Zinc-finger</keyword>
<feature type="region of interest" description="Disordered" evidence="15">
    <location>
        <begin position="226"/>
        <end position="258"/>
    </location>
</feature>
<dbReference type="SUPFAM" id="SSF57667">
    <property type="entry name" value="beta-beta-alpha zinc fingers"/>
    <property type="match status" value="2"/>
</dbReference>
<evidence type="ECO:0000313" key="17">
    <source>
        <dbReference type="EMBL" id="ODQ75139.1"/>
    </source>
</evidence>
<gene>
    <name evidence="17" type="ORF">LIPSTDRAFT_239320</name>
</gene>
<keyword evidence="4" id="KW-0677">Repeat</keyword>
<dbReference type="GO" id="GO:0005634">
    <property type="term" value="C:nucleus"/>
    <property type="evidence" value="ECO:0007669"/>
    <property type="project" value="UniProtKB-SubCell"/>
</dbReference>
<evidence type="ECO:0000256" key="13">
    <source>
        <dbReference type="ARBA" id="ARBA00039490"/>
    </source>
</evidence>
<feature type="region of interest" description="Disordered" evidence="15">
    <location>
        <begin position="461"/>
        <end position="515"/>
    </location>
</feature>
<dbReference type="InterPro" id="IPR036236">
    <property type="entry name" value="Znf_C2H2_sf"/>
</dbReference>
<evidence type="ECO:0000256" key="6">
    <source>
        <dbReference type="ARBA" id="ARBA00022833"/>
    </source>
</evidence>
<evidence type="ECO:0000256" key="11">
    <source>
        <dbReference type="ARBA" id="ARBA00023242"/>
    </source>
</evidence>
<keyword evidence="3" id="KW-0479">Metal-binding</keyword>
<dbReference type="EMBL" id="KV454291">
    <property type="protein sequence ID" value="ODQ75139.1"/>
    <property type="molecule type" value="Genomic_DNA"/>
</dbReference>
<feature type="region of interest" description="Disordered" evidence="15">
    <location>
        <begin position="404"/>
        <end position="430"/>
    </location>
</feature>
<dbReference type="InterPro" id="IPR013087">
    <property type="entry name" value="Znf_C2H2_type"/>
</dbReference>
<dbReference type="PANTHER" id="PTHR47257:SF1">
    <property type="entry name" value="PH-RESPONSE TRANSCRIPTION FACTOR PACC_RIM101"/>
    <property type="match status" value="1"/>
</dbReference>
<evidence type="ECO:0000256" key="2">
    <source>
        <dbReference type="ARBA" id="ARBA00022491"/>
    </source>
</evidence>
<evidence type="ECO:0000256" key="12">
    <source>
        <dbReference type="ARBA" id="ARBA00038089"/>
    </source>
</evidence>
<feature type="compositionally biased region" description="Basic residues" evidence="15">
    <location>
        <begin position="236"/>
        <end position="246"/>
    </location>
</feature>
<feature type="compositionally biased region" description="Low complexity" evidence="15">
    <location>
        <begin position="487"/>
        <end position="510"/>
    </location>
</feature>
<dbReference type="GO" id="GO:0045944">
    <property type="term" value="P:positive regulation of transcription by RNA polymerase II"/>
    <property type="evidence" value="ECO:0007669"/>
    <property type="project" value="TreeGrafter"/>
</dbReference>
<dbReference type="Gene3D" id="3.30.160.60">
    <property type="entry name" value="Classic Zinc Finger"/>
    <property type="match status" value="2"/>
</dbReference>
<dbReference type="OrthoDB" id="6155966at2759"/>
<evidence type="ECO:0000256" key="7">
    <source>
        <dbReference type="ARBA" id="ARBA00023015"/>
    </source>
</evidence>
<evidence type="ECO:0000256" key="14">
    <source>
        <dbReference type="PROSITE-ProRule" id="PRU00042"/>
    </source>
</evidence>
<evidence type="ECO:0000259" key="16">
    <source>
        <dbReference type="PROSITE" id="PS50157"/>
    </source>
</evidence>
<feature type="compositionally biased region" description="Polar residues" evidence="15">
    <location>
        <begin position="105"/>
        <end position="116"/>
    </location>
</feature>
<evidence type="ECO:0000256" key="8">
    <source>
        <dbReference type="ARBA" id="ARBA00023125"/>
    </source>
</evidence>
<dbReference type="PANTHER" id="PTHR47257">
    <property type="entry name" value="PH-RESPONSE TRANSCRIPTION FACTOR PACC/RIM101"/>
    <property type="match status" value="1"/>
</dbReference>
<dbReference type="InterPro" id="IPR050806">
    <property type="entry name" value="pacC/RIM101"/>
</dbReference>
<dbReference type="AlphaFoldDB" id="A0A1E3QBR1"/>
<keyword evidence="11" id="KW-0539">Nucleus</keyword>
<evidence type="ECO:0000256" key="10">
    <source>
        <dbReference type="ARBA" id="ARBA00023163"/>
    </source>
</evidence>
<keyword evidence="9" id="KW-0010">Activator</keyword>
<feature type="region of interest" description="Disordered" evidence="15">
    <location>
        <begin position="51"/>
        <end position="118"/>
    </location>
</feature>
<feature type="compositionally biased region" description="Low complexity" evidence="15">
    <location>
        <begin position="51"/>
        <end position="84"/>
    </location>
</feature>
<protein>
    <recommendedName>
        <fullName evidence="13">pH-response transcription factor pacC/RIM101</fullName>
    </recommendedName>
</protein>
<dbReference type="PROSITE" id="PS00028">
    <property type="entry name" value="ZINC_FINGER_C2H2_1"/>
    <property type="match status" value="2"/>
</dbReference>
<evidence type="ECO:0000256" key="5">
    <source>
        <dbReference type="ARBA" id="ARBA00022771"/>
    </source>
</evidence>
<dbReference type="Proteomes" id="UP000094385">
    <property type="component" value="Unassembled WGS sequence"/>
</dbReference>
<reference evidence="17 18" key="1">
    <citation type="journal article" date="2016" name="Proc. Natl. Acad. Sci. U.S.A.">
        <title>Comparative genomics of biotechnologically important yeasts.</title>
        <authorList>
            <person name="Riley R."/>
            <person name="Haridas S."/>
            <person name="Wolfe K.H."/>
            <person name="Lopes M.R."/>
            <person name="Hittinger C.T."/>
            <person name="Goeker M."/>
            <person name="Salamov A.A."/>
            <person name="Wisecaver J.H."/>
            <person name="Long T.M."/>
            <person name="Calvey C.H."/>
            <person name="Aerts A.L."/>
            <person name="Barry K.W."/>
            <person name="Choi C."/>
            <person name="Clum A."/>
            <person name="Coughlan A.Y."/>
            <person name="Deshpande S."/>
            <person name="Douglass A.P."/>
            <person name="Hanson S.J."/>
            <person name="Klenk H.-P."/>
            <person name="LaButti K.M."/>
            <person name="Lapidus A."/>
            <person name="Lindquist E.A."/>
            <person name="Lipzen A.M."/>
            <person name="Meier-Kolthoff J.P."/>
            <person name="Ohm R.A."/>
            <person name="Otillar R.P."/>
            <person name="Pangilinan J.L."/>
            <person name="Peng Y."/>
            <person name="Rokas A."/>
            <person name="Rosa C.A."/>
            <person name="Scheuner C."/>
            <person name="Sibirny A.A."/>
            <person name="Slot J.C."/>
            <person name="Stielow J.B."/>
            <person name="Sun H."/>
            <person name="Kurtzman C.P."/>
            <person name="Blackwell M."/>
            <person name="Grigoriev I.V."/>
            <person name="Jeffries T.W."/>
        </authorList>
    </citation>
    <scope>NUCLEOTIDE SEQUENCE [LARGE SCALE GENOMIC DNA]</scope>
    <source>
        <strain evidence="17 18">NRRL Y-11557</strain>
    </source>
</reference>
<keyword evidence="10" id="KW-0804">Transcription</keyword>
<keyword evidence="2" id="KW-0678">Repressor</keyword>
<dbReference type="STRING" id="675824.A0A1E3QBR1"/>
<sequence>MMSSVASAPYLYHLPPTSSSSAGYPAIPSLIVDSPTGQSSVSSGYVVAAASTTSPTSSTTSSVSTASSGGRLSNASSYSSASNSPTYKAHGLSSAPPPAPIPRHNSFSGPSSTTGTVPRVVPSKEAVSDSSGMVCQWAACGDRFENAEDLYNHLCDFHVGRKSTNNLCLTCAWGNCRTSTVKRDHITSHLRVHVPLKPHRCDFCSKPFKRPQDLKKHVKTHADDSVFLAPDDSSRQRLHPPHHAWKSSRENAASTADDHPQYSVAATGLNYTHHTVPTVDPASQYQLSHQDTSLYYPPPLPPPQQQQQQQQASYGYGGLHDAQTGVYNPPHHPVVSHPDLPRSKRALDAANDFFEDIKRHKVAPVYAQDMASRLSALEALVGVTPPSTDYMSSAAAAASAGYHHVPPQAHYPGPQPVSHPPPQLQPPHTTLPALRTRQDMLETDHFLNQLSSSIYHTPLHSTAPSYAAPQHPSYHPTAAQQPPPQTAPFTPINAADSQAQHQSAHVAASQPGHYSHSAPVMASSIGIYPSLPAVAHGVSYHSPQPHPALASRFDTDPTRRFSVGTLQKSALPVEDVDSLVDEVNAKLVLDEQQETKREVTASFASDAAAERQRNMHFLVIERLRMLIGSVRVTV</sequence>
<proteinExistence type="inferred from homology"/>
<keyword evidence="18" id="KW-1185">Reference proteome</keyword>
<keyword evidence="7" id="KW-0805">Transcription regulation</keyword>
<evidence type="ECO:0000256" key="1">
    <source>
        <dbReference type="ARBA" id="ARBA00004123"/>
    </source>
</evidence>
<name>A0A1E3QBR1_LIPST</name>
<evidence type="ECO:0000256" key="4">
    <source>
        <dbReference type="ARBA" id="ARBA00022737"/>
    </source>
</evidence>
<dbReference type="FunFam" id="3.30.160.60:FF:000993">
    <property type="entry name" value="pH-response transcription factor pacC/RIM101"/>
    <property type="match status" value="1"/>
</dbReference>
<dbReference type="PROSITE" id="PS50157">
    <property type="entry name" value="ZINC_FINGER_C2H2_2"/>
    <property type="match status" value="3"/>
</dbReference>
<evidence type="ECO:0000256" key="3">
    <source>
        <dbReference type="ARBA" id="ARBA00022723"/>
    </source>
</evidence>
<evidence type="ECO:0000313" key="18">
    <source>
        <dbReference type="Proteomes" id="UP000094385"/>
    </source>
</evidence>
<comment type="subcellular location">
    <subcellularLocation>
        <location evidence="1">Nucleus</location>
    </subcellularLocation>
</comment>